<evidence type="ECO:0000256" key="1">
    <source>
        <dbReference type="ARBA" id="ARBA00022472"/>
    </source>
</evidence>
<dbReference type="Pfam" id="PF26594">
    <property type="entry name" value="KH_NusA_2nd"/>
    <property type="match status" value="1"/>
</dbReference>
<feature type="domain" description="S1 motif" evidence="8">
    <location>
        <begin position="138"/>
        <end position="203"/>
    </location>
</feature>
<reference evidence="9 10" key="1">
    <citation type="submission" date="2020-02" db="EMBL/GenBank/DDBJ databases">
        <title>Genome sequencing for Draconibacterium sp. strain M1.</title>
        <authorList>
            <person name="Park S.-J."/>
        </authorList>
    </citation>
    <scope>NUCLEOTIDE SEQUENCE [LARGE SCALE GENOMIC DNA]</scope>
    <source>
        <strain evidence="9 10">M1</strain>
    </source>
</reference>
<dbReference type="Gene3D" id="2.40.50.140">
    <property type="entry name" value="Nucleic acid-binding proteins"/>
    <property type="match status" value="1"/>
</dbReference>
<dbReference type="GO" id="GO:0031564">
    <property type="term" value="P:transcription antitermination"/>
    <property type="evidence" value="ECO:0007669"/>
    <property type="project" value="UniProtKB-UniRule"/>
</dbReference>
<keyword evidence="5 7" id="KW-0805">Transcription regulation</keyword>
<dbReference type="RefSeq" id="WP_163344931.1">
    <property type="nucleotide sequence ID" value="NZ_CP048409.1"/>
</dbReference>
<dbReference type="CDD" id="cd02134">
    <property type="entry name" value="KH-II_NusA_rpt1"/>
    <property type="match status" value="1"/>
</dbReference>
<evidence type="ECO:0000256" key="4">
    <source>
        <dbReference type="ARBA" id="ARBA00022884"/>
    </source>
</evidence>
<dbReference type="Pfam" id="PF08529">
    <property type="entry name" value="NusA_N"/>
    <property type="match status" value="1"/>
</dbReference>
<evidence type="ECO:0000256" key="3">
    <source>
        <dbReference type="ARBA" id="ARBA00022814"/>
    </source>
</evidence>
<protein>
    <recommendedName>
        <fullName evidence="7">Transcription termination/antitermination protein NusA</fullName>
    </recommendedName>
</protein>
<evidence type="ECO:0000313" key="9">
    <source>
        <dbReference type="EMBL" id="QIA07002.1"/>
    </source>
</evidence>
<dbReference type="EMBL" id="CP048409">
    <property type="protein sequence ID" value="QIA07002.1"/>
    <property type="molecule type" value="Genomic_DNA"/>
</dbReference>
<dbReference type="SUPFAM" id="SSF54814">
    <property type="entry name" value="Prokaryotic type KH domain (KH-domain type II)"/>
    <property type="match status" value="2"/>
</dbReference>
<dbReference type="GO" id="GO:0005829">
    <property type="term" value="C:cytosol"/>
    <property type="evidence" value="ECO:0007669"/>
    <property type="project" value="TreeGrafter"/>
</dbReference>
<dbReference type="PANTHER" id="PTHR22648:SF0">
    <property type="entry name" value="TRANSCRIPTION TERMINATION_ANTITERMINATION PROTEIN NUSA"/>
    <property type="match status" value="1"/>
</dbReference>
<dbReference type="SMART" id="SM00316">
    <property type="entry name" value="S1"/>
    <property type="match status" value="1"/>
</dbReference>
<evidence type="ECO:0000259" key="8">
    <source>
        <dbReference type="PROSITE" id="PS50126"/>
    </source>
</evidence>
<evidence type="ECO:0000313" key="10">
    <source>
        <dbReference type="Proteomes" id="UP000474630"/>
    </source>
</evidence>
<organism evidence="9 10">
    <name type="scientific">Draconibacterium halophilum</name>
    <dbReference type="NCBI Taxonomy" id="2706887"/>
    <lineage>
        <taxon>Bacteria</taxon>
        <taxon>Pseudomonadati</taxon>
        <taxon>Bacteroidota</taxon>
        <taxon>Bacteroidia</taxon>
        <taxon>Marinilabiliales</taxon>
        <taxon>Prolixibacteraceae</taxon>
        <taxon>Draconibacterium</taxon>
    </lineage>
</organism>
<gene>
    <name evidence="7 9" type="primary">nusA</name>
    <name evidence="9" type="ORF">G0Q07_04285</name>
</gene>
<accession>A0A6C0RAL6</accession>
<evidence type="ECO:0000256" key="5">
    <source>
        <dbReference type="ARBA" id="ARBA00023015"/>
    </source>
</evidence>
<dbReference type="HAMAP" id="MF_00945_B">
    <property type="entry name" value="NusA_B"/>
    <property type="match status" value="1"/>
</dbReference>
<dbReference type="GO" id="GO:0003700">
    <property type="term" value="F:DNA-binding transcription factor activity"/>
    <property type="evidence" value="ECO:0007669"/>
    <property type="project" value="InterPro"/>
</dbReference>
<dbReference type="InterPro" id="IPR004087">
    <property type="entry name" value="KH_dom"/>
</dbReference>
<sequence length="411" mass="47144">MENINLIDTFAEFKELKNIDRVTMMSVLEEVFRSVLIRQYGTDENFDVIINIDKGDFEIWRNREVVADGEIEDPNVQITLSDALKIDDDYEVGEEVTDEVKLADFGRRAILNLRQNLASKILELEKDHIYGKYKDKIGDIVTGEVYQVWKKEILILDDEGNELILPKSEQIPSDYFRKGDNVRAIVYKVELRNNNPLIILSRTAPTFLERLFELEIPEIYDGLITIKKIVRVPGERAKVAVESYDERIDPVGACVGMKGSRIHGIVRELRNENIDVINYSSNLQLFIKRSLNPAKINSIKIIEDDKRAEVYLKPEEVSLAIGKGGLNIRLASQLTGYEIDVYREMEEDDEDVNLEEFADEIESWVIDALKGIGCDTAKNVLNIPRAELIKRTDLEDETIDDVLKVLNSEFE</sequence>
<dbReference type="PROSITE" id="PS50126">
    <property type="entry name" value="S1"/>
    <property type="match status" value="1"/>
</dbReference>
<dbReference type="GO" id="GO:0003723">
    <property type="term" value="F:RNA binding"/>
    <property type="evidence" value="ECO:0007669"/>
    <property type="project" value="UniProtKB-UniRule"/>
</dbReference>
<dbReference type="Pfam" id="PF13184">
    <property type="entry name" value="KH_NusA_1st"/>
    <property type="match status" value="1"/>
</dbReference>
<dbReference type="InterPro" id="IPR009019">
    <property type="entry name" value="KH_sf_prok-type"/>
</dbReference>
<dbReference type="InterPro" id="IPR036555">
    <property type="entry name" value="NusA_N_sf"/>
</dbReference>
<dbReference type="KEGG" id="drc:G0Q07_04285"/>
<dbReference type="GO" id="GO:0006353">
    <property type="term" value="P:DNA-templated transcription termination"/>
    <property type="evidence" value="ECO:0007669"/>
    <property type="project" value="UniProtKB-UniRule"/>
</dbReference>
<dbReference type="InterPro" id="IPR003029">
    <property type="entry name" value="S1_domain"/>
</dbReference>
<evidence type="ECO:0000256" key="7">
    <source>
        <dbReference type="HAMAP-Rule" id="MF_00945"/>
    </source>
</evidence>
<keyword evidence="4 7" id="KW-0694">RNA-binding</keyword>
<dbReference type="Gene3D" id="3.30.1480.10">
    <property type="entry name" value="NusA, N-terminal domain"/>
    <property type="match status" value="1"/>
</dbReference>
<dbReference type="CDD" id="cd04455">
    <property type="entry name" value="S1_NusA"/>
    <property type="match status" value="1"/>
</dbReference>
<dbReference type="InterPro" id="IPR010213">
    <property type="entry name" value="TF_NusA"/>
</dbReference>
<name>A0A6C0RAL6_9BACT</name>
<dbReference type="FunFam" id="3.30.300.20:FF:000002">
    <property type="entry name" value="Transcription termination/antitermination protein NusA"/>
    <property type="match status" value="1"/>
</dbReference>
<dbReference type="InterPro" id="IPR013735">
    <property type="entry name" value="TF_NusA_N"/>
</dbReference>
<dbReference type="Proteomes" id="UP000474630">
    <property type="component" value="Chromosome"/>
</dbReference>
<dbReference type="InterPro" id="IPR025249">
    <property type="entry name" value="TF_NusA_KH_1st"/>
</dbReference>
<dbReference type="SMART" id="SM00322">
    <property type="entry name" value="KH"/>
    <property type="match status" value="2"/>
</dbReference>
<dbReference type="InterPro" id="IPR030842">
    <property type="entry name" value="TF_NusA_bacterial"/>
</dbReference>
<comment type="function">
    <text evidence="7">Participates in both transcription termination and antitermination.</text>
</comment>
<dbReference type="CDD" id="cd22529">
    <property type="entry name" value="KH-II_NusA_rpt2"/>
    <property type="match status" value="1"/>
</dbReference>
<dbReference type="Gene3D" id="3.30.300.20">
    <property type="match status" value="2"/>
</dbReference>
<dbReference type="PANTHER" id="PTHR22648">
    <property type="entry name" value="TRANSCRIPTION TERMINATION FACTOR NUSA"/>
    <property type="match status" value="1"/>
</dbReference>
<comment type="subunit">
    <text evidence="7">Monomer. Binds directly to the core enzyme of the DNA-dependent RNA polymerase and to nascent RNA.</text>
</comment>
<comment type="subcellular location">
    <subcellularLocation>
        <location evidence="7">Cytoplasm</location>
    </subcellularLocation>
</comment>
<dbReference type="InterPro" id="IPR012340">
    <property type="entry name" value="NA-bd_OB-fold"/>
</dbReference>
<dbReference type="PROSITE" id="PS50084">
    <property type="entry name" value="KH_TYPE_1"/>
    <property type="match status" value="1"/>
</dbReference>
<dbReference type="AlphaFoldDB" id="A0A6C0RAL6"/>
<keyword evidence="2 7" id="KW-0963">Cytoplasm</keyword>
<keyword evidence="1 7" id="KW-0806">Transcription termination</keyword>
<proteinExistence type="inferred from homology"/>
<dbReference type="NCBIfam" id="TIGR01953">
    <property type="entry name" value="NusA"/>
    <property type="match status" value="1"/>
</dbReference>
<keyword evidence="3 7" id="KW-0889">Transcription antitermination</keyword>
<keyword evidence="6 7" id="KW-0804">Transcription</keyword>
<dbReference type="InterPro" id="IPR015946">
    <property type="entry name" value="KH_dom-like_a/b"/>
</dbReference>
<dbReference type="InterPro" id="IPR058582">
    <property type="entry name" value="KH_NusA_2nd"/>
</dbReference>
<keyword evidence="10" id="KW-1185">Reference proteome</keyword>
<evidence type="ECO:0000256" key="6">
    <source>
        <dbReference type="ARBA" id="ARBA00023163"/>
    </source>
</evidence>
<evidence type="ECO:0000256" key="2">
    <source>
        <dbReference type="ARBA" id="ARBA00022490"/>
    </source>
</evidence>
<comment type="similarity">
    <text evidence="7">Belongs to the NusA family.</text>
</comment>
<dbReference type="SUPFAM" id="SSF50249">
    <property type="entry name" value="Nucleic acid-binding proteins"/>
    <property type="match status" value="1"/>
</dbReference>
<dbReference type="SUPFAM" id="SSF69705">
    <property type="entry name" value="Transcription factor NusA, N-terminal domain"/>
    <property type="match status" value="1"/>
</dbReference>